<dbReference type="InterPro" id="IPR004710">
    <property type="entry name" value="Bilac:Na_transpt"/>
</dbReference>
<comment type="caution">
    <text evidence="6">The sequence shown here is derived from an EMBL/GenBank/DDBJ whole genome shotgun (WGS) entry which is preliminary data.</text>
</comment>
<dbReference type="Gene3D" id="1.20.1530.20">
    <property type="match status" value="1"/>
</dbReference>
<dbReference type="InterPro" id="IPR038770">
    <property type="entry name" value="Na+/solute_symporter_sf"/>
</dbReference>
<organism evidence="6 7">
    <name type="scientific">Patulibacter brassicae</name>
    <dbReference type="NCBI Taxonomy" id="1705717"/>
    <lineage>
        <taxon>Bacteria</taxon>
        <taxon>Bacillati</taxon>
        <taxon>Actinomycetota</taxon>
        <taxon>Thermoleophilia</taxon>
        <taxon>Solirubrobacterales</taxon>
        <taxon>Patulibacteraceae</taxon>
        <taxon>Patulibacter</taxon>
    </lineage>
</organism>
<feature type="transmembrane region" description="Helical" evidence="5">
    <location>
        <begin position="68"/>
        <end position="87"/>
    </location>
</feature>
<feature type="transmembrane region" description="Helical" evidence="5">
    <location>
        <begin position="99"/>
        <end position="121"/>
    </location>
</feature>
<accession>A0ABU4VKN7</accession>
<evidence type="ECO:0000256" key="4">
    <source>
        <dbReference type="ARBA" id="ARBA00023136"/>
    </source>
</evidence>
<reference evidence="6 7" key="1">
    <citation type="submission" date="2023-11" db="EMBL/GenBank/DDBJ databases">
        <authorList>
            <person name="Xu M."/>
            <person name="Jiang T."/>
        </authorList>
    </citation>
    <scope>NUCLEOTIDE SEQUENCE [LARGE SCALE GENOMIC DNA]</scope>
    <source>
        <strain evidence="6 7">SD</strain>
    </source>
</reference>
<keyword evidence="4 5" id="KW-0472">Membrane</keyword>
<feature type="transmembrane region" description="Helical" evidence="5">
    <location>
        <begin position="141"/>
        <end position="159"/>
    </location>
</feature>
<keyword evidence="3 5" id="KW-1133">Transmembrane helix</keyword>
<gene>
    <name evidence="6" type="ORF">SK069_10580</name>
</gene>
<evidence type="ECO:0000256" key="1">
    <source>
        <dbReference type="ARBA" id="ARBA00004141"/>
    </source>
</evidence>
<feature type="transmembrane region" description="Helical" evidence="5">
    <location>
        <begin position="201"/>
        <end position="220"/>
    </location>
</feature>
<comment type="subcellular location">
    <subcellularLocation>
        <location evidence="1">Membrane</location>
        <topology evidence="1">Multi-pass membrane protein</topology>
    </subcellularLocation>
</comment>
<feature type="transmembrane region" description="Helical" evidence="5">
    <location>
        <begin position="40"/>
        <end position="62"/>
    </location>
</feature>
<feature type="transmembrane region" description="Helical" evidence="5">
    <location>
        <begin position="171"/>
        <end position="189"/>
    </location>
</feature>
<dbReference type="Proteomes" id="UP001277761">
    <property type="component" value="Unassembled WGS sequence"/>
</dbReference>
<keyword evidence="2 5" id="KW-0812">Transmembrane</keyword>
<dbReference type="Pfam" id="PF01758">
    <property type="entry name" value="SBF"/>
    <property type="match status" value="1"/>
</dbReference>
<evidence type="ECO:0000313" key="6">
    <source>
        <dbReference type="EMBL" id="MDX8152040.1"/>
    </source>
</evidence>
<dbReference type="PANTHER" id="PTHR10361">
    <property type="entry name" value="SODIUM-BILE ACID COTRANSPORTER"/>
    <property type="match status" value="1"/>
</dbReference>
<sequence length="295" mass="29993">MDSGAATILLPVALGIVMLGLGLALTVADFRRVAQEPRAVLVALACQLLLLPPACLGLVLAFDLSAELAVGMLLLAASPGGTTANLFSHLFRGDVALNITLTAVNSVLAIVSLPLVVGLAIGHFDPVGTDGDIGLQFGKVLQVFAIVLVPVTIGMLVRARRPAFAIAADRPVRRFSVAVLVIAIIGTAIAEHDRVLDELPAVGPVALLFCAISLAVGYGVPRLAGVGDRQAVACAMEIGMHNATIAIAVATSVLGSSELAIPAAVYAIAMYPCAAIAGWLVTRGRAEPPAPAAPA</sequence>
<dbReference type="PANTHER" id="PTHR10361:SF24">
    <property type="entry name" value="P3 PROTEIN"/>
    <property type="match status" value="1"/>
</dbReference>
<proteinExistence type="predicted"/>
<evidence type="ECO:0000256" key="5">
    <source>
        <dbReference type="SAM" id="Phobius"/>
    </source>
</evidence>
<evidence type="ECO:0000256" key="3">
    <source>
        <dbReference type="ARBA" id="ARBA00022989"/>
    </source>
</evidence>
<name>A0ABU4VKN7_9ACTN</name>
<dbReference type="RefSeq" id="WP_319954195.1">
    <property type="nucleotide sequence ID" value="NZ_JAXAVX010000004.1"/>
</dbReference>
<feature type="transmembrane region" description="Helical" evidence="5">
    <location>
        <begin position="260"/>
        <end position="281"/>
    </location>
</feature>
<feature type="transmembrane region" description="Helical" evidence="5">
    <location>
        <begin position="6"/>
        <end position="28"/>
    </location>
</feature>
<evidence type="ECO:0000313" key="7">
    <source>
        <dbReference type="Proteomes" id="UP001277761"/>
    </source>
</evidence>
<feature type="transmembrane region" description="Helical" evidence="5">
    <location>
        <begin position="232"/>
        <end position="254"/>
    </location>
</feature>
<evidence type="ECO:0000256" key="2">
    <source>
        <dbReference type="ARBA" id="ARBA00022692"/>
    </source>
</evidence>
<keyword evidence="7" id="KW-1185">Reference proteome</keyword>
<dbReference type="EMBL" id="JAXAVX010000004">
    <property type="protein sequence ID" value="MDX8152040.1"/>
    <property type="molecule type" value="Genomic_DNA"/>
</dbReference>
<dbReference type="InterPro" id="IPR002657">
    <property type="entry name" value="BilAc:Na_symport/Acr3"/>
</dbReference>
<protein>
    <submittedName>
        <fullName evidence="6">Bile acid:sodium symporter family protein</fullName>
    </submittedName>
</protein>